<evidence type="ECO:0000313" key="1">
    <source>
        <dbReference type="EMBL" id="KAI0031235.1"/>
    </source>
</evidence>
<evidence type="ECO:0000313" key="2">
    <source>
        <dbReference type="Proteomes" id="UP000814128"/>
    </source>
</evidence>
<sequence length="155" mass="16887">ALLIGINEYPELDDAKKLYGSVADVDLIRQFLVTKLRVPEAHISTLLNKDATHDHIISSIMDLALDSTIEKDDPILIFYAGHGGTLPKPPRWNANSSEIQCLVAYDAGYNDVKGMWVKGVVPDVVLTSLLDTLSKVKGNNITVILDCCHSGSGTR</sequence>
<accession>A0ACB8QHY4</accession>
<protein>
    <submittedName>
        <fullName evidence="1">Peptidase C14, caspase domain-containing protein</fullName>
    </submittedName>
</protein>
<gene>
    <name evidence="1" type="ORF">K488DRAFT_36304</name>
</gene>
<feature type="non-terminal residue" evidence="1">
    <location>
        <position position="155"/>
    </location>
</feature>
<organism evidence="1 2">
    <name type="scientific">Vararia minispora EC-137</name>
    <dbReference type="NCBI Taxonomy" id="1314806"/>
    <lineage>
        <taxon>Eukaryota</taxon>
        <taxon>Fungi</taxon>
        <taxon>Dikarya</taxon>
        <taxon>Basidiomycota</taxon>
        <taxon>Agaricomycotina</taxon>
        <taxon>Agaricomycetes</taxon>
        <taxon>Russulales</taxon>
        <taxon>Lachnocladiaceae</taxon>
        <taxon>Vararia</taxon>
    </lineage>
</organism>
<dbReference type="EMBL" id="MU273588">
    <property type="protein sequence ID" value="KAI0031235.1"/>
    <property type="molecule type" value="Genomic_DNA"/>
</dbReference>
<dbReference type="Proteomes" id="UP000814128">
    <property type="component" value="Unassembled WGS sequence"/>
</dbReference>
<feature type="non-terminal residue" evidence="1">
    <location>
        <position position="1"/>
    </location>
</feature>
<reference evidence="1" key="2">
    <citation type="journal article" date="2022" name="New Phytol.">
        <title>Evolutionary transition to the ectomycorrhizal habit in the genomes of a hyperdiverse lineage of mushroom-forming fungi.</title>
        <authorList>
            <person name="Looney B."/>
            <person name="Miyauchi S."/>
            <person name="Morin E."/>
            <person name="Drula E."/>
            <person name="Courty P.E."/>
            <person name="Kohler A."/>
            <person name="Kuo A."/>
            <person name="LaButti K."/>
            <person name="Pangilinan J."/>
            <person name="Lipzen A."/>
            <person name="Riley R."/>
            <person name="Andreopoulos W."/>
            <person name="He G."/>
            <person name="Johnson J."/>
            <person name="Nolan M."/>
            <person name="Tritt A."/>
            <person name="Barry K.W."/>
            <person name="Grigoriev I.V."/>
            <person name="Nagy L.G."/>
            <person name="Hibbett D."/>
            <person name="Henrissat B."/>
            <person name="Matheny P.B."/>
            <person name="Labbe J."/>
            <person name="Martin F.M."/>
        </authorList>
    </citation>
    <scope>NUCLEOTIDE SEQUENCE</scope>
    <source>
        <strain evidence="1">EC-137</strain>
    </source>
</reference>
<comment type="caution">
    <text evidence="1">The sequence shown here is derived from an EMBL/GenBank/DDBJ whole genome shotgun (WGS) entry which is preliminary data.</text>
</comment>
<proteinExistence type="predicted"/>
<keyword evidence="2" id="KW-1185">Reference proteome</keyword>
<reference evidence="1" key="1">
    <citation type="submission" date="2021-02" db="EMBL/GenBank/DDBJ databases">
        <authorList>
            <consortium name="DOE Joint Genome Institute"/>
            <person name="Ahrendt S."/>
            <person name="Looney B.P."/>
            <person name="Miyauchi S."/>
            <person name="Morin E."/>
            <person name="Drula E."/>
            <person name="Courty P.E."/>
            <person name="Chicoki N."/>
            <person name="Fauchery L."/>
            <person name="Kohler A."/>
            <person name="Kuo A."/>
            <person name="Labutti K."/>
            <person name="Pangilinan J."/>
            <person name="Lipzen A."/>
            <person name="Riley R."/>
            <person name="Andreopoulos W."/>
            <person name="He G."/>
            <person name="Johnson J."/>
            <person name="Barry K.W."/>
            <person name="Grigoriev I.V."/>
            <person name="Nagy L."/>
            <person name="Hibbett D."/>
            <person name="Henrissat B."/>
            <person name="Matheny P.B."/>
            <person name="Labbe J."/>
            <person name="Martin F."/>
        </authorList>
    </citation>
    <scope>NUCLEOTIDE SEQUENCE</scope>
    <source>
        <strain evidence="1">EC-137</strain>
    </source>
</reference>
<name>A0ACB8QHY4_9AGAM</name>